<dbReference type="CDD" id="cd02518">
    <property type="entry name" value="GT2_SpsF"/>
    <property type="match status" value="1"/>
</dbReference>
<evidence type="ECO:0000313" key="2">
    <source>
        <dbReference type="Proteomes" id="UP000230935"/>
    </source>
</evidence>
<dbReference type="Pfam" id="PF02348">
    <property type="entry name" value="CTP_transf_3"/>
    <property type="match status" value="1"/>
</dbReference>
<dbReference type="SUPFAM" id="SSF53448">
    <property type="entry name" value="Nucleotide-diphospho-sugar transferases"/>
    <property type="match status" value="1"/>
</dbReference>
<dbReference type="EMBL" id="PEZZ01000012">
    <property type="protein sequence ID" value="PIS05298.1"/>
    <property type="molecule type" value="Genomic_DNA"/>
</dbReference>
<keyword evidence="1" id="KW-0167">Capsid protein</keyword>
<dbReference type="PANTHER" id="PTHR42866">
    <property type="entry name" value="3-DEOXY-MANNO-OCTULOSONATE CYTIDYLYLTRANSFERASE"/>
    <property type="match status" value="1"/>
</dbReference>
<organism evidence="1 2">
    <name type="scientific">Candidatus Buchananbacteria bacterium CG10_big_fil_rev_8_21_14_0_10_42_9</name>
    <dbReference type="NCBI Taxonomy" id="1974526"/>
    <lineage>
        <taxon>Bacteria</taxon>
        <taxon>Candidatus Buchananiibacteriota</taxon>
    </lineage>
</organism>
<keyword evidence="1" id="KW-0946">Virion</keyword>
<dbReference type="AlphaFoldDB" id="A0A2H0W1S5"/>
<accession>A0A2H0W1S5</accession>
<dbReference type="GO" id="GO:0005829">
    <property type="term" value="C:cytosol"/>
    <property type="evidence" value="ECO:0007669"/>
    <property type="project" value="TreeGrafter"/>
</dbReference>
<name>A0A2H0W1S5_9BACT</name>
<gene>
    <name evidence="1" type="ORF">COT81_01930</name>
</gene>
<comment type="caution">
    <text evidence="1">The sequence shown here is derived from an EMBL/GenBank/DDBJ whole genome shotgun (WGS) entry which is preliminary data.</text>
</comment>
<dbReference type="PANTHER" id="PTHR42866:SF1">
    <property type="entry name" value="SPORE COAT POLYSACCHARIDE BIOSYNTHESIS PROTEIN SPSF"/>
    <property type="match status" value="1"/>
</dbReference>
<dbReference type="InterPro" id="IPR003329">
    <property type="entry name" value="Cytidylyl_trans"/>
</dbReference>
<sequence length="252" mass="28700">MKNKVLCIIQARMGSTRLPGKVLKQVNGMPLLEYEISRLGRSTLVDRVVVATTTDPSDDKVEALCKKLEVDCFRGSNEDVLERYYQCALSYPEYQTIVRVTGDCPLIDPAVIDKVIQAFNQSQVDYAANIIKETFPDGMDVEVFTLDALTRAAKEAKLQSEREHVTLFIRNNDFFKKYNLAATKNYSSYRLTVDNPEDFEVIEFLIKHTDVNATYNDFIRLLDENPEVKLKNTNIKRNEGLAKSLASDKLIK</sequence>
<dbReference type="Gene3D" id="3.90.550.10">
    <property type="entry name" value="Spore Coat Polysaccharide Biosynthesis Protein SpsA, Chain A"/>
    <property type="match status" value="1"/>
</dbReference>
<dbReference type="InterPro" id="IPR029044">
    <property type="entry name" value="Nucleotide-diphossugar_trans"/>
</dbReference>
<proteinExistence type="predicted"/>
<evidence type="ECO:0000313" key="1">
    <source>
        <dbReference type="EMBL" id="PIS05298.1"/>
    </source>
</evidence>
<dbReference type="Proteomes" id="UP000230935">
    <property type="component" value="Unassembled WGS sequence"/>
</dbReference>
<protein>
    <submittedName>
        <fullName evidence="1">Spore coat protein</fullName>
    </submittedName>
</protein>
<reference evidence="2" key="1">
    <citation type="submission" date="2017-09" db="EMBL/GenBank/DDBJ databases">
        <title>Depth-based differentiation of microbial function through sediment-hosted aquifers and enrichment of novel symbionts in the deep terrestrial subsurface.</title>
        <authorList>
            <person name="Probst A.J."/>
            <person name="Ladd B."/>
            <person name="Jarett J.K."/>
            <person name="Geller-Mcgrath D.E."/>
            <person name="Sieber C.M.K."/>
            <person name="Emerson J.B."/>
            <person name="Anantharaman K."/>
            <person name="Thomas B.C."/>
            <person name="Malmstrom R."/>
            <person name="Stieglmeier M."/>
            <person name="Klingl A."/>
            <person name="Woyke T."/>
            <person name="Ryan C.M."/>
            <person name="Banfield J.F."/>
        </authorList>
    </citation>
    <scope>NUCLEOTIDE SEQUENCE [LARGE SCALE GENOMIC DNA]</scope>
</reference>